<dbReference type="Pfam" id="PF14668">
    <property type="entry name" value="RICTOR_V"/>
    <property type="match status" value="1"/>
</dbReference>
<dbReference type="GO" id="GO:0031932">
    <property type="term" value="C:TORC2 complex"/>
    <property type="evidence" value="ECO:0000250"/>
    <property type="project" value="WormBase"/>
</dbReference>
<organism evidence="6 7">
    <name type="scientific">Caenorhabditis elegans</name>
    <dbReference type="NCBI Taxonomy" id="6239"/>
    <lineage>
        <taxon>Eukaryota</taxon>
        <taxon>Metazoa</taxon>
        <taxon>Ecdysozoa</taxon>
        <taxon>Nematoda</taxon>
        <taxon>Chromadorea</taxon>
        <taxon>Rhabditida</taxon>
        <taxon>Rhabditina</taxon>
        <taxon>Rhabditomorpha</taxon>
        <taxon>Rhabditoidea</taxon>
        <taxon>Rhabditidae</taxon>
        <taxon>Peloderinae</taxon>
        <taxon>Caenorhabditis</taxon>
    </lineage>
</organism>
<dbReference type="PaxDb" id="6239-F29C12.3b"/>
<dbReference type="Reactome" id="R-CEL-1257604">
    <property type="pathway name" value="PIP3 activates AKT signaling"/>
</dbReference>
<feature type="domain" description="Rapamycin-insensitive companion of mTOR middle" evidence="3">
    <location>
        <begin position="697"/>
        <end position="887"/>
    </location>
</feature>
<dbReference type="Reactome" id="R-CEL-389357">
    <property type="pathway name" value="CD28 dependent PI3K/Akt signaling"/>
</dbReference>
<dbReference type="InterPro" id="IPR029452">
    <property type="entry name" value="RICTOR_V"/>
</dbReference>
<dbReference type="SMART" id="SM01310">
    <property type="entry name" value="RICTOR_V"/>
    <property type="match status" value="1"/>
</dbReference>
<feature type="region of interest" description="Disordered" evidence="2">
    <location>
        <begin position="1293"/>
        <end position="1316"/>
    </location>
</feature>
<feature type="compositionally biased region" description="Polar residues" evidence="2">
    <location>
        <begin position="1168"/>
        <end position="1186"/>
    </location>
</feature>
<name>G5EFN2_CAEEL</name>
<dbReference type="Pfam" id="PF14664">
    <property type="entry name" value="RICTOR_N"/>
    <property type="match status" value="1"/>
</dbReference>
<dbReference type="InterPro" id="IPR029453">
    <property type="entry name" value="Rictor_IV"/>
</dbReference>
<evidence type="ECO:0000313" key="6">
    <source>
        <dbReference type="EMBL" id="CBX53320.1"/>
    </source>
</evidence>
<dbReference type="SMART" id="SM01307">
    <property type="entry name" value="RICTOR_M"/>
    <property type="match status" value="1"/>
</dbReference>
<dbReference type="RefSeq" id="NP_001254377.1">
    <property type="nucleotide sequence ID" value="NM_001267448.2"/>
</dbReference>
<dbReference type="PANTHER" id="PTHR13298:SF11">
    <property type="entry name" value="RAPAMYCIN-INSENSITIVE COMPANION OF MTOR"/>
    <property type="match status" value="1"/>
</dbReference>
<dbReference type="AlphaFoldDB" id="G5EFN2"/>
<dbReference type="ExpressionAtlas" id="G5EFN2">
    <property type="expression patterns" value="baseline and differential"/>
</dbReference>
<dbReference type="Reactome" id="R-CEL-9856530">
    <property type="pathway name" value="High laminar flow shear stress activates signaling by PIEZO1 and PECAM1:CDH5:KDR in endothelial cells"/>
</dbReference>
<feature type="domain" description="Rapamycin-insensitive companion of mTOR N-terminal" evidence="4">
    <location>
        <begin position="73"/>
        <end position="503"/>
    </location>
</feature>
<dbReference type="Pfam" id="PF14666">
    <property type="entry name" value="RICTOR_M"/>
    <property type="match status" value="1"/>
</dbReference>
<dbReference type="Reactome" id="R-CEL-5218920">
    <property type="pathway name" value="VEGFR2 mediated vascular permeability"/>
</dbReference>
<dbReference type="InterPro" id="IPR028267">
    <property type="entry name" value="Pianissimo_N"/>
</dbReference>
<dbReference type="CTD" id="3565035"/>
<accession>G5EFN2</accession>
<evidence type="ECO:0007829" key="9">
    <source>
        <dbReference type="PeptideAtlas" id="G5EFN2"/>
    </source>
</evidence>
<dbReference type="SMART" id="SM01308">
    <property type="entry name" value="RICTOR_N"/>
    <property type="match status" value="1"/>
</dbReference>
<feature type="region of interest" description="Disordered" evidence="2">
    <location>
        <begin position="1142"/>
        <end position="1214"/>
    </location>
</feature>
<protein>
    <submittedName>
        <fullName evidence="6">RICTOR_N domain-containing protein</fullName>
    </submittedName>
</protein>
<dbReference type="Reactome" id="R-CEL-6804757">
    <property type="pathway name" value="Regulation of TP53 Degradation"/>
</dbReference>
<dbReference type="Proteomes" id="UP000001940">
    <property type="component" value="Chromosome II"/>
</dbReference>
<evidence type="ECO:0000256" key="2">
    <source>
        <dbReference type="SAM" id="MobiDB-lite"/>
    </source>
</evidence>
<dbReference type="PANTHER" id="PTHR13298">
    <property type="entry name" value="CYTOSOLIC REGULATOR PIANISSIMO"/>
    <property type="match status" value="1"/>
</dbReference>
<evidence type="ECO:0000313" key="8">
    <source>
        <dbReference type="WormBase" id="F29C12.3b"/>
    </source>
</evidence>
<sequence>MDTRRKVYHRGENNTQRIQEIRESIRVKTRAKKVSETSEKRRERFRAREDVQKLIRGADSYTKATYEEKCEFLNGISRTILETTVESLTDNEFFEDICQLVLKFLPDDHPCIRAMCFHMVRKCTINERNLVVILTTHVDIFIVRAIDLQMENQTERLEAFKLIIWMLKIYEKSNLKKLIDSSAAQKNGKKYAFPKSIMQPIISIALSAFEGQQTTGKDKLTLPCVGLFLEFSLTEPLLVLEMAGTDWLVKALTGVSCMSRRIVLLASHVLISWLDSPTIRIKAHLDLVMEQIFAPLVEFGLFQKRGSMLTNDNALRNEAFHMNDFLENFKCSFLRIIRSWPGLFACAAVGPNSNIRPSSPFRLLDYLGLGTVANDNLVRIRDTIVDLCCEFVDVPYANKTFESWEEALSFYKTMHLPDKFKSNLKNDFVIAQNDARLKNDTERRKPTIDLLAAFRVLSQFVLINAQLPLSLARLILAMPDSSSGLKATLLMADMLRQAPSHVPMGYRAPVLSMPTLVQSACESLSQSHAVAAINGTFDINTTEQYTFLHATNAELVLNRFDKLNQSWIRSASTSSTVLKESDLMLFSPHMSEPIPLASTMKKSKSDSSFRSGGSFFKRNTSPDVYEEESPGEFSETVLRGRYDKNALMLMDDADDYDYAAPNIRDTLDDEEENAKKFFVDSTGAFDWNYVEYYVENIEKDGYEKLLKEFTSNTIQVHISNMFQYISPSEQEKHKRCIDRQQVIVTKSLIKLLLRVFQKEAHISDAYQPIFLKYVESFKALLEKRSNPNAYFAARNLSYTNSMLHFAIIGTFTMTSKGLSILTNAGVLHMYVDILSSTSQLEYTKVIISSLDYTNEGMVRVIIGKALTSTSEASRKWTTRYLAVLASFDLPTFSDWGIQYMLRQLADESSKVVRHTIRILNRWLPEHPSRNLRKIDWSLFGEAGDLLRAHVFAMESECASDEDEVRDVVRFWMSDFNKKYLNIIDEEMKEMMFHVKRSIDGSFSRSSSDIPDTSLGVQAPLHLFAALGSHETGRHILIDENVAEDLLSICKTGKCFEEIKASLLAVSSIGSTDGGFEILPADAVPVVIKIAEEHPVLTVRGIAFWALCTFSQCIEGAKRLGSFGWESNRFRYAMDLAKSKVVADDEPGTPGGATPGSTCSSWRPARKITIQSHRNSSMVDSQNNVKQSRAKSESALVRRGHSKGRSRSQSTGDIHEVIAKRESRIDSFFNQRLWNSEKYLYKTSGTSDSSSIPYHKRTVTNSSSGYHIQDDTTAVTISPPNHLNMEENVCKSAATSRISTDRRRANTTNSLFDEEEAPKTRSSTVARCIRDGLKITTEQLEAEGVLADGIMELHFSCRLREKYHLTAFRVRACLQITRHVGDPVRYVFMTREEERHFADYRRQVLRDPWLYNELKKEDNTVKKTINVVPIQTVALPTEIEIMCGNIFPAKPKSDPIFSFHENDDSAGVEDRGARTGHARSGIHIQPHSAYRCFHCSSNEDSVRIYPHPDAPMLRKEVLGHVDMLEIKEYPAKRLIGLRQHHPWLFEWPCMYADVLELLDEYRFKPHSRAFLQQIFYDALQL</sequence>
<comment type="similarity">
    <text evidence="1">Belongs to the RICTOR family.</text>
</comment>
<gene>
    <name evidence="6 8" type="primary">rict-1</name>
    <name evidence="6" type="ORF">CELE_F29C12.3</name>
    <name evidence="8" type="ORF">F29C12.3</name>
</gene>
<reference evidence="6 7" key="1">
    <citation type="journal article" date="1998" name="Science">
        <title>Genome sequence of the nematode C. elegans: a platform for investigating biology.</title>
        <authorList>
            <consortium name="The C. elegans sequencing consortium"/>
            <person name="Sulson J.E."/>
            <person name="Waterston R."/>
        </authorList>
    </citation>
    <scope>NUCLEOTIDE SEQUENCE [LARGE SCALE GENOMIC DNA]</scope>
    <source>
        <strain evidence="6 7">Bristol N2</strain>
    </source>
</reference>
<dbReference type="InterPro" id="IPR016024">
    <property type="entry name" value="ARM-type_fold"/>
</dbReference>
<dbReference type="InterPro" id="IPR029451">
    <property type="entry name" value="RICTOR_M"/>
</dbReference>
<dbReference type="EMBL" id="BX284602">
    <property type="protein sequence ID" value="CBX53320.1"/>
    <property type="molecule type" value="Genomic_DNA"/>
</dbReference>
<dbReference type="OrthoDB" id="271111at2759"/>
<evidence type="ECO:0000259" key="5">
    <source>
        <dbReference type="SMART" id="SM01310"/>
    </source>
</evidence>
<dbReference type="SMART" id="SM01303">
    <property type="entry name" value="RasGEF_N_2"/>
    <property type="match status" value="1"/>
</dbReference>
<dbReference type="HOGENOM" id="CLU_245212_0_0_1"/>
<keyword evidence="7" id="KW-1185">Reference proteome</keyword>
<dbReference type="WormBase" id="F29C12.3b">
    <property type="protein sequence ID" value="CE45435"/>
    <property type="gene ID" value="WBGene00009245"/>
    <property type="gene designation" value="rict-1"/>
</dbReference>
<dbReference type="eggNOG" id="KOG3694">
    <property type="taxonomic scope" value="Eukaryota"/>
</dbReference>
<evidence type="ECO:0000259" key="3">
    <source>
        <dbReference type="SMART" id="SM01307"/>
    </source>
</evidence>
<dbReference type="Pfam" id="PF14663">
    <property type="entry name" value="RasGEF_N_2"/>
    <property type="match status" value="1"/>
</dbReference>
<dbReference type="GO" id="GO:0051897">
    <property type="term" value="P:positive regulation of phosphatidylinositol 3-kinase/protein kinase B signal transduction"/>
    <property type="evidence" value="ECO:0000318"/>
    <property type="project" value="GO_Central"/>
</dbReference>
<dbReference type="Bgee" id="WBGene00009245">
    <property type="expression patterns" value="Expressed in germ line (C elegans) and 4 other cell types or tissues"/>
</dbReference>
<dbReference type="GO" id="GO:0043539">
    <property type="term" value="F:protein serine/threonine kinase activator activity"/>
    <property type="evidence" value="ECO:0000318"/>
    <property type="project" value="GO_Central"/>
</dbReference>
<evidence type="ECO:0000313" key="7">
    <source>
        <dbReference type="Proteomes" id="UP000001940"/>
    </source>
</evidence>
<feature type="domain" description="Rapamycin-insensitive companion of mTOR" evidence="5">
    <location>
        <begin position="1055"/>
        <end position="1126"/>
    </location>
</feature>
<evidence type="ECO:0000259" key="4">
    <source>
        <dbReference type="SMART" id="SM01308"/>
    </source>
</evidence>
<dbReference type="FunCoup" id="G5EFN2">
    <property type="interactions" value="1684"/>
</dbReference>
<dbReference type="GeneID" id="3565035"/>
<dbReference type="InterPro" id="IPR028268">
    <property type="entry name" value="Pianissimo_fam"/>
</dbReference>
<dbReference type="AGR" id="WB:WBGene00009245"/>
<dbReference type="eggNOG" id="KOG1048">
    <property type="taxonomic scope" value="Eukaryota"/>
</dbReference>
<evidence type="ECO:0000256" key="1">
    <source>
        <dbReference type="ARBA" id="ARBA00008878"/>
    </source>
</evidence>
<dbReference type="PhylomeDB" id="G5EFN2"/>
<dbReference type="STRING" id="6239.F29C12.3b.1"/>
<dbReference type="GO" id="GO:0038203">
    <property type="term" value="P:TORC2 signaling"/>
    <property type="evidence" value="ECO:0000318"/>
    <property type="project" value="GO_Central"/>
</dbReference>
<dbReference type="OMA" id="RKCTINE"/>
<dbReference type="SUPFAM" id="SSF48371">
    <property type="entry name" value="ARM repeat"/>
    <property type="match status" value="1"/>
</dbReference>
<dbReference type="InParanoid" id="G5EFN2"/>
<keyword evidence="9" id="KW-1267">Proteomics identification</keyword>
<proteinExistence type="evidence at protein level"/>
<dbReference type="SMR" id="G5EFN2"/>